<dbReference type="EMBL" id="WIXP02000009">
    <property type="protein sequence ID" value="KAF6204675.1"/>
    <property type="molecule type" value="Genomic_DNA"/>
</dbReference>
<comment type="caution">
    <text evidence="2">The sequence shown here is derived from an EMBL/GenBank/DDBJ whole genome shotgun (WGS) entry which is preliminary data.</text>
</comment>
<dbReference type="Proteomes" id="UP000466442">
    <property type="component" value="Linkage Group LG9"/>
</dbReference>
<dbReference type="OrthoDB" id="6631328at2759"/>
<protein>
    <recommendedName>
        <fullName evidence="4">RIIa domain-containing protein</fullName>
    </recommendedName>
</protein>
<dbReference type="SMART" id="SM00015">
    <property type="entry name" value="IQ"/>
    <property type="match status" value="2"/>
</dbReference>
<dbReference type="CDD" id="cd23767">
    <property type="entry name" value="IQCD"/>
    <property type="match status" value="1"/>
</dbReference>
<evidence type="ECO:0000313" key="2">
    <source>
        <dbReference type="EMBL" id="KAF6204675.1"/>
    </source>
</evidence>
<feature type="compositionally biased region" description="Basic and acidic residues" evidence="1">
    <location>
        <begin position="397"/>
        <end position="406"/>
    </location>
</feature>
<dbReference type="Gene3D" id="1.20.890.10">
    <property type="entry name" value="cAMP-dependent protein kinase regulatory subunit, dimerization-anchoring domain"/>
    <property type="match status" value="1"/>
</dbReference>
<dbReference type="AlphaFoldDB" id="A0A6A4JW04"/>
<dbReference type="InterPro" id="IPR000048">
    <property type="entry name" value="IQ_motif_EF-hand-BS"/>
</dbReference>
<name>A0A6A4JW04_APOLU</name>
<sequence>MAMNYTLQLHGEKRVYPVPQGLYELLADITREVLRSQPEQIIPFVAEYLSALVITREAAKDAIKIVDEALDDDLMKYCVNLKTSPERVLWAVRVIQKALRRYFSRKFLLKGLKKTCITENMDFVAQKKRNLLLLKKGLLGFKQFTKSDFGPSKDEIDIMASFLQKHNITYLQAHYAAIVMQRAWRGYHTRKTLRVRKVPQVGKDLAEEARPELEKYAPSWANSWLTLFEKAEPPVTPFLKGKTFPVKSPSQVYLPRREITVNRHVLQTLFSGEKDDYDDLCAEVGSNVTSPALSFSPGPPTLVKPYEEYFGEGYGGEFGETSERDIFLGEGSGSPHGSKKSLKTTSKSSAKTVNSIKVASKELRFGEPTPLTPQSSYTDRIMMEEAMKDKSLKFAESVERAEKVDEPLVDEPLMDEPPPDEQLTSFEEDATEATSEMDDEEYDSEMYEEEEDVE</sequence>
<gene>
    <name evidence="2" type="ORF">GE061_018836</name>
</gene>
<feature type="region of interest" description="Disordered" evidence="1">
    <location>
        <begin position="397"/>
        <end position="454"/>
    </location>
</feature>
<dbReference type="SUPFAM" id="SSF47391">
    <property type="entry name" value="Dimerization-anchoring domain of cAMP-dependent PK regulatory subunit"/>
    <property type="match status" value="1"/>
</dbReference>
<accession>A0A6A4JW04</accession>
<feature type="compositionally biased region" description="Acidic residues" evidence="1">
    <location>
        <begin position="426"/>
        <end position="454"/>
    </location>
</feature>
<proteinExistence type="predicted"/>
<evidence type="ECO:0000313" key="3">
    <source>
        <dbReference type="Proteomes" id="UP000466442"/>
    </source>
</evidence>
<dbReference type="Pfam" id="PF00612">
    <property type="entry name" value="IQ"/>
    <property type="match status" value="1"/>
</dbReference>
<reference evidence="2" key="1">
    <citation type="journal article" date="2021" name="Mol. Ecol. Resour.">
        <title>Apolygus lucorum genome provides insights into omnivorousness and mesophyll feeding.</title>
        <authorList>
            <person name="Liu Y."/>
            <person name="Liu H."/>
            <person name="Wang H."/>
            <person name="Huang T."/>
            <person name="Liu B."/>
            <person name="Yang B."/>
            <person name="Yin L."/>
            <person name="Li B."/>
            <person name="Zhang Y."/>
            <person name="Zhang S."/>
            <person name="Jiang F."/>
            <person name="Zhang X."/>
            <person name="Ren Y."/>
            <person name="Wang B."/>
            <person name="Wang S."/>
            <person name="Lu Y."/>
            <person name="Wu K."/>
            <person name="Fan W."/>
            <person name="Wang G."/>
        </authorList>
    </citation>
    <scope>NUCLEOTIDE SEQUENCE</scope>
    <source>
        <strain evidence="2">12Hb</strain>
    </source>
</reference>
<feature type="region of interest" description="Disordered" evidence="1">
    <location>
        <begin position="328"/>
        <end position="348"/>
    </location>
</feature>
<evidence type="ECO:0000256" key="1">
    <source>
        <dbReference type="SAM" id="MobiDB-lite"/>
    </source>
</evidence>
<dbReference type="PROSITE" id="PS50096">
    <property type="entry name" value="IQ"/>
    <property type="match status" value="1"/>
</dbReference>
<feature type="compositionally biased region" description="Acidic residues" evidence="1">
    <location>
        <begin position="407"/>
        <end position="419"/>
    </location>
</feature>
<keyword evidence="3" id="KW-1185">Reference proteome</keyword>
<evidence type="ECO:0008006" key="4">
    <source>
        <dbReference type="Google" id="ProtNLM"/>
    </source>
</evidence>
<organism evidence="2 3">
    <name type="scientific">Apolygus lucorum</name>
    <name type="common">Small green plant bug</name>
    <name type="synonym">Lygocoris lucorum</name>
    <dbReference type="NCBI Taxonomy" id="248454"/>
    <lineage>
        <taxon>Eukaryota</taxon>
        <taxon>Metazoa</taxon>
        <taxon>Ecdysozoa</taxon>
        <taxon>Arthropoda</taxon>
        <taxon>Hexapoda</taxon>
        <taxon>Insecta</taxon>
        <taxon>Pterygota</taxon>
        <taxon>Neoptera</taxon>
        <taxon>Paraneoptera</taxon>
        <taxon>Hemiptera</taxon>
        <taxon>Heteroptera</taxon>
        <taxon>Panheteroptera</taxon>
        <taxon>Cimicomorpha</taxon>
        <taxon>Miridae</taxon>
        <taxon>Mirini</taxon>
        <taxon>Apolygus</taxon>
    </lineage>
</organism>